<dbReference type="STRING" id="469371.Tbis_0312"/>
<dbReference type="KEGG" id="tbi:Tbis_0312"/>
<reference evidence="1 2" key="1">
    <citation type="submission" date="2010-01" db="EMBL/GenBank/DDBJ databases">
        <title>The complete genome of Thermobispora bispora DSM 43833.</title>
        <authorList>
            <consortium name="US DOE Joint Genome Institute (JGI-PGF)"/>
            <person name="Lucas S."/>
            <person name="Copeland A."/>
            <person name="Lapidus A."/>
            <person name="Glavina del Rio T."/>
            <person name="Dalin E."/>
            <person name="Tice H."/>
            <person name="Bruce D."/>
            <person name="Goodwin L."/>
            <person name="Pitluck S."/>
            <person name="Kyrpides N."/>
            <person name="Mavromatis K."/>
            <person name="Ivanova N."/>
            <person name="Mikhailova N."/>
            <person name="Chertkov O."/>
            <person name="Brettin T."/>
            <person name="Detter J.C."/>
            <person name="Han C."/>
            <person name="Larimer F."/>
            <person name="Land M."/>
            <person name="Hauser L."/>
            <person name="Markowitz V."/>
            <person name="Cheng J.-F."/>
            <person name="Hugenholtz P."/>
            <person name="Woyke T."/>
            <person name="Wu D."/>
            <person name="Jando M."/>
            <person name="Schneider S."/>
            <person name="Klenk H.-P."/>
            <person name="Eisen J.A."/>
        </authorList>
    </citation>
    <scope>NUCLEOTIDE SEQUENCE [LARGE SCALE GENOMIC DNA]</scope>
    <source>
        <strain evidence="2">ATCC 19993 / DSM 43833 / CBS 139.67 / JCM 10125 / KCTC 9307 / NBRC 14880 / R51</strain>
    </source>
</reference>
<name>D6Y3L4_THEBD</name>
<evidence type="ECO:0000313" key="1">
    <source>
        <dbReference type="EMBL" id="ADG87043.1"/>
    </source>
</evidence>
<accession>D6Y3L4</accession>
<protein>
    <submittedName>
        <fullName evidence="1">Uncharacterized protein</fullName>
    </submittedName>
</protein>
<organism evidence="1 2">
    <name type="scientific">Thermobispora bispora (strain ATCC 19993 / DSM 43833 / CBS 139.67 / JCM 10125 / KCTC 9307 / NBRC 14880 / R51)</name>
    <dbReference type="NCBI Taxonomy" id="469371"/>
    <lineage>
        <taxon>Bacteria</taxon>
        <taxon>Bacillati</taxon>
        <taxon>Actinomycetota</taxon>
        <taxon>Actinomycetes</taxon>
        <taxon>Streptosporangiales</taxon>
        <taxon>Streptosporangiaceae</taxon>
        <taxon>Thermobispora</taxon>
    </lineage>
</organism>
<dbReference type="HOGENOM" id="CLU_2119801_0_0_11"/>
<keyword evidence="2" id="KW-1185">Reference proteome</keyword>
<dbReference type="AlphaFoldDB" id="D6Y3L4"/>
<dbReference type="Proteomes" id="UP000006640">
    <property type="component" value="Chromosome"/>
</dbReference>
<evidence type="ECO:0000313" key="2">
    <source>
        <dbReference type="Proteomes" id="UP000006640"/>
    </source>
</evidence>
<dbReference type="EMBL" id="CP001874">
    <property type="protein sequence ID" value="ADG87043.1"/>
    <property type="molecule type" value="Genomic_DNA"/>
</dbReference>
<gene>
    <name evidence="1" type="ordered locus">Tbis_0312</name>
</gene>
<dbReference type="eggNOG" id="ENOG5033DFE">
    <property type="taxonomic scope" value="Bacteria"/>
</dbReference>
<proteinExistence type="predicted"/>
<sequence length="142" mass="15656">MAGILNASCTRWPELDRIAPMHGDPVPDTYVYVTEEGVARHYADGSVEALAWDDVVEVRVGPSRSSGDEGDVVIVLLDRAGEECVVPQSAVDASFVARLRYLPDFDMERLSKAVERAGNGYDGYQVVWRSPHPPSMVDLDYD</sequence>